<keyword evidence="3 10" id="KW-0597">Phosphoprotein</keyword>
<dbReference type="RefSeq" id="WP_099383606.1">
    <property type="nucleotide sequence ID" value="NZ_PEBD01000010.1"/>
</dbReference>
<comment type="subcellular location">
    <subcellularLocation>
        <location evidence="1 9">Cytoplasm</location>
    </subcellularLocation>
</comment>
<sequence>MTAREFKVLIVDDDFRVAGLHASIVEAVGGFSVAGTAGGREQARSILAEQPDVDLALIDVHLPDGSGLELANQIGCDTFVVSAETDSAAIRRAFRGGALTYLIKPFENTELARRLSAYAQYRRILAAPAIDQSTVDAAVSALRFGRVARESAESGSHTEQLILGAFAQSGQVMFADEVSAAVGISPPTARRHLAHMVASGKLAMRLRYGATGRPKQEYRLPGEGRSAVD</sequence>
<evidence type="ECO:0000256" key="4">
    <source>
        <dbReference type="ARBA" id="ARBA00023012"/>
    </source>
</evidence>
<evidence type="ECO:0000259" key="11">
    <source>
        <dbReference type="PROSITE" id="PS50110"/>
    </source>
</evidence>
<feature type="domain" description="Response regulatory" evidence="11">
    <location>
        <begin position="7"/>
        <end position="119"/>
    </location>
</feature>
<dbReference type="AlphaFoldDB" id="A0A2G3PHB4"/>
<keyword evidence="6 9" id="KW-0238">DNA-binding</keyword>
<dbReference type="GO" id="GO:0003677">
    <property type="term" value="F:DNA binding"/>
    <property type="evidence" value="ECO:0007669"/>
    <property type="project" value="UniProtKB-KW"/>
</dbReference>
<dbReference type="SUPFAM" id="SSF52172">
    <property type="entry name" value="CheY-like"/>
    <property type="match status" value="1"/>
</dbReference>
<evidence type="ECO:0000256" key="8">
    <source>
        <dbReference type="ARBA" id="ARBA00023163"/>
    </source>
</evidence>
<reference evidence="12 13" key="1">
    <citation type="submission" date="2017-10" db="EMBL/GenBank/DDBJ databases">
        <title>The draft genome sequence of Williamsia sp. BULT 1.1 isolated from the semi-arid grassland soils from South Africa.</title>
        <authorList>
            <person name="Kabwe M.H."/>
            <person name="Govender N."/>
            <person name="Mutseka Lunga P."/>
            <person name="Vikram S."/>
            <person name="Makhalanyane T.P."/>
        </authorList>
    </citation>
    <scope>NUCLEOTIDE SEQUENCE [LARGE SCALE GENOMIC DNA]</scope>
    <source>
        <strain evidence="12 13">BULT 1.1</strain>
    </source>
</reference>
<evidence type="ECO:0000256" key="3">
    <source>
        <dbReference type="ARBA" id="ARBA00022553"/>
    </source>
</evidence>
<dbReference type="SMART" id="SM00448">
    <property type="entry name" value="REC"/>
    <property type="match status" value="1"/>
</dbReference>
<evidence type="ECO:0000256" key="9">
    <source>
        <dbReference type="PIRNR" id="PIRNR006171"/>
    </source>
</evidence>
<dbReference type="PANTHER" id="PTHR45526">
    <property type="entry name" value="TRANSCRIPTIONAL REGULATORY PROTEIN DPIA"/>
    <property type="match status" value="1"/>
</dbReference>
<dbReference type="PIRSF" id="PIRSF006171">
    <property type="entry name" value="RR_citrat_malat"/>
    <property type="match status" value="1"/>
</dbReference>
<dbReference type="InterPro" id="IPR001789">
    <property type="entry name" value="Sig_transdc_resp-reg_receiver"/>
</dbReference>
<dbReference type="InterPro" id="IPR036390">
    <property type="entry name" value="WH_DNA-bd_sf"/>
</dbReference>
<dbReference type="Proteomes" id="UP000225108">
    <property type="component" value="Unassembled WGS sequence"/>
</dbReference>
<dbReference type="Gene3D" id="3.40.50.2300">
    <property type="match status" value="1"/>
</dbReference>
<dbReference type="PANTHER" id="PTHR45526:SF1">
    <property type="entry name" value="TRANSCRIPTIONAL REGULATORY PROTEIN DCUR-RELATED"/>
    <property type="match status" value="1"/>
</dbReference>
<organism evidence="12 13">
    <name type="scientific">Williamsia marianensis</name>
    <dbReference type="NCBI Taxonomy" id="85044"/>
    <lineage>
        <taxon>Bacteria</taxon>
        <taxon>Bacillati</taxon>
        <taxon>Actinomycetota</taxon>
        <taxon>Actinomycetes</taxon>
        <taxon>Mycobacteriales</taxon>
        <taxon>Nocardiaceae</taxon>
        <taxon>Williamsia</taxon>
    </lineage>
</organism>
<name>A0A2G3PHB4_WILMA</name>
<dbReference type="PROSITE" id="PS50110">
    <property type="entry name" value="RESPONSE_REGULATORY"/>
    <property type="match status" value="1"/>
</dbReference>
<evidence type="ECO:0000313" key="12">
    <source>
        <dbReference type="EMBL" id="PHV65180.1"/>
    </source>
</evidence>
<dbReference type="GO" id="GO:0003700">
    <property type="term" value="F:DNA-binding transcription factor activity"/>
    <property type="evidence" value="ECO:0007669"/>
    <property type="project" value="InterPro"/>
</dbReference>
<accession>A0A2G3PHB4</accession>
<evidence type="ECO:0000256" key="7">
    <source>
        <dbReference type="ARBA" id="ARBA00023159"/>
    </source>
</evidence>
<proteinExistence type="predicted"/>
<dbReference type="GO" id="GO:0000156">
    <property type="term" value="F:phosphorelay response regulator activity"/>
    <property type="evidence" value="ECO:0007669"/>
    <property type="project" value="TreeGrafter"/>
</dbReference>
<keyword evidence="2 9" id="KW-0963">Cytoplasm</keyword>
<dbReference type="InterPro" id="IPR024187">
    <property type="entry name" value="Sig_transdc_resp-reg_cit/mal"/>
</dbReference>
<dbReference type="InterPro" id="IPR011006">
    <property type="entry name" value="CheY-like_superfamily"/>
</dbReference>
<comment type="caution">
    <text evidence="12">The sequence shown here is derived from an EMBL/GenBank/DDBJ whole genome shotgun (WGS) entry which is preliminary data.</text>
</comment>
<dbReference type="EMBL" id="PEBD01000010">
    <property type="protein sequence ID" value="PHV65180.1"/>
    <property type="molecule type" value="Genomic_DNA"/>
</dbReference>
<protein>
    <recommendedName>
        <fullName evidence="9">Transcriptional regulatory protein</fullName>
    </recommendedName>
</protein>
<evidence type="ECO:0000256" key="10">
    <source>
        <dbReference type="PROSITE-ProRule" id="PRU00169"/>
    </source>
</evidence>
<evidence type="ECO:0000256" key="1">
    <source>
        <dbReference type="ARBA" id="ARBA00004496"/>
    </source>
</evidence>
<keyword evidence="4 9" id="KW-0902">Two-component regulatory system</keyword>
<dbReference type="Pfam" id="PF00072">
    <property type="entry name" value="Response_reg"/>
    <property type="match status" value="1"/>
</dbReference>
<dbReference type="SUPFAM" id="SSF46785">
    <property type="entry name" value="Winged helix' DNA-binding domain"/>
    <property type="match status" value="1"/>
</dbReference>
<evidence type="ECO:0000313" key="13">
    <source>
        <dbReference type="Proteomes" id="UP000225108"/>
    </source>
</evidence>
<evidence type="ECO:0000256" key="6">
    <source>
        <dbReference type="ARBA" id="ARBA00023125"/>
    </source>
</evidence>
<keyword evidence="8 9" id="KW-0804">Transcription</keyword>
<feature type="modified residue" description="4-aspartylphosphate" evidence="10">
    <location>
        <position position="59"/>
    </location>
</feature>
<evidence type="ECO:0000256" key="2">
    <source>
        <dbReference type="ARBA" id="ARBA00022490"/>
    </source>
</evidence>
<evidence type="ECO:0000256" key="5">
    <source>
        <dbReference type="ARBA" id="ARBA00023015"/>
    </source>
</evidence>
<gene>
    <name evidence="12" type="ORF">CSW57_15280</name>
</gene>
<keyword evidence="7 9" id="KW-0010">Activator</keyword>
<dbReference type="InterPro" id="IPR051271">
    <property type="entry name" value="2C-system_Tx_regulators"/>
</dbReference>
<dbReference type="GO" id="GO:0005737">
    <property type="term" value="C:cytoplasm"/>
    <property type="evidence" value="ECO:0007669"/>
    <property type="project" value="UniProtKB-SubCell"/>
</dbReference>
<keyword evidence="5 9" id="KW-0805">Transcription regulation</keyword>